<reference evidence="2 3" key="1">
    <citation type="submission" date="2016-12" db="EMBL/GenBank/DDBJ databases">
        <title>Diversity of luminous bacteria.</title>
        <authorList>
            <person name="Yoshizawa S."/>
            <person name="Kogure K."/>
        </authorList>
    </citation>
    <scope>NUCLEOTIDE SEQUENCE [LARGE SCALE GENOMIC DNA]</scope>
    <source>
        <strain evidence="2 3">LC1-200</strain>
    </source>
</reference>
<dbReference type="InterPro" id="IPR022742">
    <property type="entry name" value="Hydrolase_4"/>
</dbReference>
<dbReference type="Pfam" id="PF12146">
    <property type="entry name" value="Hydrolase_4"/>
    <property type="match status" value="1"/>
</dbReference>
<sequence>MVKQNCERDFVTKESVFTQLMASEVHYMWQKREQGEFKGVDGIPIRWISIRHPQNERCVVIVNGRNESFWKYQELCYELSRKGYDVYAYDHRGQGASGRLTNDSELGHVICFDDYVSDLHSFITNVVGKQTYRQRFLLAHSMGGAVATLYLEHYQTHFNAVVLNAPMFGINLPVPLKLVASSIAKIIEHYQTQPSYMFGYKPYHEAPFEENDQCQSQIRYVWAKHLYQRHPELRVGGPSARWVWQALAAAKSCIRDVEHIHTPVLLLQAGDDTVVDNDSHHVFYSKCAECQMKVIPHARHELLMEKDCLRNQALEDTLDFFETYS</sequence>
<feature type="domain" description="Serine aminopeptidase S33" evidence="1">
    <location>
        <begin position="55"/>
        <end position="307"/>
    </location>
</feature>
<dbReference type="SUPFAM" id="SSF53474">
    <property type="entry name" value="alpha/beta-Hydrolases"/>
    <property type="match status" value="1"/>
</dbReference>
<comment type="caution">
    <text evidence="2">The sequence shown here is derived from an EMBL/GenBank/DDBJ whole genome shotgun (WGS) entry which is preliminary data.</text>
</comment>
<organism evidence="2 3">
    <name type="scientific">Photobacterium angustum</name>
    <dbReference type="NCBI Taxonomy" id="661"/>
    <lineage>
        <taxon>Bacteria</taxon>
        <taxon>Pseudomonadati</taxon>
        <taxon>Pseudomonadota</taxon>
        <taxon>Gammaproteobacteria</taxon>
        <taxon>Vibrionales</taxon>
        <taxon>Vibrionaceae</taxon>
        <taxon>Photobacterium</taxon>
    </lineage>
</organism>
<gene>
    <name evidence="2" type="ORF">BTO08_17825</name>
</gene>
<dbReference type="Proteomes" id="UP000238730">
    <property type="component" value="Unassembled WGS sequence"/>
</dbReference>
<evidence type="ECO:0000313" key="2">
    <source>
        <dbReference type="EMBL" id="PQJ62105.1"/>
    </source>
</evidence>
<name>A0A2S7VJG0_PHOAN</name>
<evidence type="ECO:0000313" key="3">
    <source>
        <dbReference type="Proteomes" id="UP000238730"/>
    </source>
</evidence>
<accession>A0A2S7VJG0</accession>
<evidence type="ECO:0000259" key="1">
    <source>
        <dbReference type="Pfam" id="PF12146"/>
    </source>
</evidence>
<dbReference type="AlphaFoldDB" id="A0A2S7VJG0"/>
<dbReference type="Gene3D" id="3.40.50.1820">
    <property type="entry name" value="alpha/beta hydrolase"/>
    <property type="match status" value="1"/>
</dbReference>
<dbReference type="InterPro" id="IPR029058">
    <property type="entry name" value="AB_hydrolase_fold"/>
</dbReference>
<dbReference type="EMBL" id="MSCJ01000003">
    <property type="protein sequence ID" value="PQJ62105.1"/>
    <property type="molecule type" value="Genomic_DNA"/>
</dbReference>
<dbReference type="InterPro" id="IPR051044">
    <property type="entry name" value="MAG_DAG_Lipase"/>
</dbReference>
<proteinExistence type="predicted"/>
<dbReference type="PANTHER" id="PTHR11614">
    <property type="entry name" value="PHOSPHOLIPASE-RELATED"/>
    <property type="match status" value="1"/>
</dbReference>
<protein>
    <submittedName>
        <fullName evidence="2">Lysophospholipase</fullName>
    </submittedName>
</protein>